<proteinExistence type="predicted"/>
<comment type="caution">
    <text evidence="2">The sequence shown here is derived from an EMBL/GenBank/DDBJ whole genome shotgun (WGS) entry which is preliminary data.</text>
</comment>
<dbReference type="Proteomes" id="UP001359559">
    <property type="component" value="Unassembled WGS sequence"/>
</dbReference>
<organism evidence="2 3">
    <name type="scientific">Clitoria ternatea</name>
    <name type="common">Butterfly pea</name>
    <dbReference type="NCBI Taxonomy" id="43366"/>
    <lineage>
        <taxon>Eukaryota</taxon>
        <taxon>Viridiplantae</taxon>
        <taxon>Streptophyta</taxon>
        <taxon>Embryophyta</taxon>
        <taxon>Tracheophyta</taxon>
        <taxon>Spermatophyta</taxon>
        <taxon>Magnoliopsida</taxon>
        <taxon>eudicotyledons</taxon>
        <taxon>Gunneridae</taxon>
        <taxon>Pentapetalae</taxon>
        <taxon>rosids</taxon>
        <taxon>fabids</taxon>
        <taxon>Fabales</taxon>
        <taxon>Fabaceae</taxon>
        <taxon>Papilionoideae</taxon>
        <taxon>50 kb inversion clade</taxon>
        <taxon>NPAAA clade</taxon>
        <taxon>indigoferoid/millettioid clade</taxon>
        <taxon>Phaseoleae</taxon>
        <taxon>Clitoria</taxon>
    </lineage>
</organism>
<name>A0AAN9J6E5_CLITE</name>
<reference evidence="2 3" key="1">
    <citation type="submission" date="2024-01" db="EMBL/GenBank/DDBJ databases">
        <title>The genomes of 5 underutilized Papilionoideae crops provide insights into root nodulation and disease resistance.</title>
        <authorList>
            <person name="Yuan L."/>
        </authorList>
    </citation>
    <scope>NUCLEOTIDE SEQUENCE [LARGE SCALE GENOMIC DNA]</scope>
    <source>
        <strain evidence="2">LY-2023</strain>
        <tissue evidence="2">Leaf</tissue>
    </source>
</reference>
<feature type="region of interest" description="Disordered" evidence="1">
    <location>
        <begin position="42"/>
        <end position="72"/>
    </location>
</feature>
<dbReference type="EMBL" id="JAYKXN010000004">
    <property type="protein sequence ID" value="KAK7292987.1"/>
    <property type="molecule type" value="Genomic_DNA"/>
</dbReference>
<keyword evidence="3" id="KW-1185">Reference proteome</keyword>
<dbReference type="AlphaFoldDB" id="A0AAN9J6E5"/>
<gene>
    <name evidence="2" type="ORF">RJT34_15847</name>
</gene>
<evidence type="ECO:0000313" key="2">
    <source>
        <dbReference type="EMBL" id="KAK7292987.1"/>
    </source>
</evidence>
<evidence type="ECO:0000256" key="1">
    <source>
        <dbReference type="SAM" id="MobiDB-lite"/>
    </source>
</evidence>
<sequence>MMECFGGNCRAYGEQPPKPPEGEEKTRIVLEDKDQWAAAMHEEVTPSSQASETVGREGLNSVNEGDEDFAGC</sequence>
<accession>A0AAN9J6E5</accession>
<protein>
    <submittedName>
        <fullName evidence="2">Uncharacterized protein</fullName>
    </submittedName>
</protein>
<feature type="region of interest" description="Disordered" evidence="1">
    <location>
        <begin position="1"/>
        <end position="24"/>
    </location>
</feature>
<evidence type="ECO:0000313" key="3">
    <source>
        <dbReference type="Proteomes" id="UP001359559"/>
    </source>
</evidence>